<dbReference type="RefSeq" id="WP_040136378.1">
    <property type="nucleotide sequence ID" value="NZ_CP009889.1"/>
</dbReference>
<dbReference type="KEGG" id="pseo:OM33_20490"/>
<protein>
    <submittedName>
        <fullName evidence="1">Uncharacterized protein</fullName>
    </submittedName>
</protein>
<evidence type="ECO:0000313" key="2">
    <source>
        <dbReference type="Proteomes" id="UP000030341"/>
    </source>
</evidence>
<sequence length="1052" mass="116821">MTRNKLLKLLGLANLLVFSFSGYASMGWLPNVVHYINADTPLSAPQPEIALISNNFQESSLIDWHNFGGEGYIYTLSFQLAGSNEWVELYQGEQSYFATANTLASGTYTFRLSCDGVQGCPAEGYITSTIDIVQKPSFVNAEFDHQQQSVHVYWSDLAQVAGYTVEQTADNGQSWQAMNPEQGTGVEYQGDNYSGQIHTQNHVVLSNEVVTQGIQAAKALHKQWVNAKKTQASGADNTRQMTSSATSTNSAYEVGSELQYRVRACATQQCGEDEYSKVLPIVNLNGLISDPGFEQGQVQFEADVGATLAIDSSAPINQQKSLTIDLKNYGLVQYIHRYAEEDYPILNGATITGRLRINSIDKDSRISILPIAYYDGYNHRVEGQKLEFDASDIGRNIQLKGAVWLDSEDKPENKIKRLYFSVRLMDEGSANITLDDVQLYEGGGLAQTDPTLTSYYSNYSGLVKTGWSQFYQPNAVYHLEYKERKQSAWQTFYKGVNTEFESDVPLETGIYDFRIACSGIGNCPEPGYVTATTVIVREPYHLTVKVDDNKTYLDWSETASALGYLLDKSTDNGVSWQPVTPQSGDPQRTYTANDGETLTTLTVFDTTALAFTGVATAGTKYRVKACRWAGCKGRFRVSNGIYSFTEKPLTVNNFFVDKTSIEPGESIQLFWERPDNYSKDFYYQLHVTKPSGDGYPTVPRFLWEDNVKVHAISRGRDTGIQRIGTQTIDIRACNAHGCSEQLQQVEVTVQGPPPAPHTFTVDNANITVRDIVSFTWTMSPNYQEAVTFNLGVLKPNGNDFVFLQNSEATKHNRQINMPGKHQFYLEACNADKGCGNDKAKLNVYVSGVMQSGNTHYVVIATEAGVRYLSLIQVNDEWQINSLTEDAWHALDAYSNFSLSSYSVTVTDLSQDGLVDITLSDGSNDLVLIQNSDGDFVITEPDGVTIPLLEKTEGTLTWSIIANAESYELQYYACGESCGNYIEINWQPAQPAQSDTATSYILPADEVKRAYRVKACFADESCTAWSNVWEPLSKKKIIYIHTDLLGSPVAETL</sequence>
<proteinExistence type="predicted"/>
<dbReference type="Proteomes" id="UP000030341">
    <property type="component" value="Chromosome 2"/>
</dbReference>
<dbReference type="SUPFAM" id="SSF110296">
    <property type="entry name" value="Oligoxyloglucan reducing end-specific cellobiohydrolase"/>
    <property type="match status" value="1"/>
</dbReference>
<gene>
    <name evidence="1" type="ORF">OM33_20490</name>
</gene>
<reference evidence="1 2" key="1">
    <citation type="submission" date="2014-11" db="EMBL/GenBank/DDBJ databases">
        <title>Complete Genome Sequence of Pseudoalteromonas sp. Strain OCN003 Isolated from Kaneohe Bay, Oahu, Hawaii.</title>
        <authorList>
            <person name="Beurmann S."/>
            <person name="Videau P."/>
            <person name="Ushijima B."/>
            <person name="Smith A.M."/>
            <person name="Aeby G.S."/>
            <person name="Callahan S.M."/>
            <person name="Belcaid M."/>
        </authorList>
    </citation>
    <scope>NUCLEOTIDE SEQUENCE [LARGE SCALE GENOMIC DNA]</scope>
    <source>
        <strain evidence="1 2">OCN003</strain>
    </source>
</reference>
<name>A0A0A7EN48_9GAMM</name>
<dbReference type="eggNOG" id="COG4733">
    <property type="taxonomic scope" value="Bacteria"/>
</dbReference>
<accession>A0A0A7EN48</accession>
<dbReference type="AlphaFoldDB" id="A0A0A7EN48"/>
<keyword evidence="2" id="KW-1185">Reference proteome</keyword>
<dbReference type="EMBL" id="CP009889">
    <property type="protein sequence ID" value="AIY67412.1"/>
    <property type="molecule type" value="Genomic_DNA"/>
</dbReference>
<dbReference type="HOGENOM" id="CLU_290672_0_0_6"/>
<dbReference type="STRING" id="1348114.OM33_20490"/>
<organism evidence="1 2">
    <name type="scientific">Pseudoalteromonas piratica</name>
    <dbReference type="NCBI Taxonomy" id="1348114"/>
    <lineage>
        <taxon>Bacteria</taxon>
        <taxon>Pseudomonadati</taxon>
        <taxon>Pseudomonadota</taxon>
        <taxon>Gammaproteobacteria</taxon>
        <taxon>Alteromonadales</taxon>
        <taxon>Pseudoalteromonadaceae</taxon>
        <taxon>Pseudoalteromonas</taxon>
    </lineage>
</organism>
<dbReference type="OrthoDB" id="9815903at2"/>
<evidence type="ECO:0000313" key="1">
    <source>
        <dbReference type="EMBL" id="AIY67412.1"/>
    </source>
</evidence>